<protein>
    <submittedName>
        <fullName evidence="2">Uncharacterized protein</fullName>
    </submittedName>
</protein>
<keyword evidence="1" id="KW-0472">Membrane</keyword>
<comment type="caution">
    <text evidence="2">The sequence shown here is derived from an EMBL/GenBank/DDBJ whole genome shotgun (WGS) entry which is preliminary data.</text>
</comment>
<dbReference type="Proteomes" id="UP000634206">
    <property type="component" value="Unassembled WGS sequence"/>
</dbReference>
<accession>A0AAE2VAS7</accession>
<keyword evidence="1" id="KW-1133">Transmembrane helix</keyword>
<dbReference type="AlphaFoldDB" id="A0AAE2VAS7"/>
<feature type="transmembrane region" description="Helical" evidence="1">
    <location>
        <begin position="55"/>
        <end position="76"/>
    </location>
</feature>
<reference evidence="2" key="1">
    <citation type="submission" date="2021-01" db="EMBL/GenBank/DDBJ databases">
        <title>Modified the classification status of verrucomicrobia.</title>
        <authorList>
            <person name="Feng X."/>
        </authorList>
    </citation>
    <scope>NUCLEOTIDE SEQUENCE</scope>
    <source>
        <strain evidence="2">5K15</strain>
    </source>
</reference>
<gene>
    <name evidence="2" type="ORF">JIN83_01800</name>
</gene>
<sequence>MSQPNILDRCLKNCTSSFHQQHAILWPAVSRTANLLAVLNVSLFFLNGSVKSGGYYFPLLSLSLLALAVLLVLLPLGQHDRLWYYLVVLTLCGIAAWLLGSSILYWLQSNA</sequence>
<name>A0AAE2VAS7_9BACT</name>
<keyword evidence="3" id="KW-1185">Reference proteome</keyword>
<evidence type="ECO:0000256" key="1">
    <source>
        <dbReference type="SAM" id="Phobius"/>
    </source>
</evidence>
<proteinExistence type="predicted"/>
<dbReference type="EMBL" id="JAENIG010000001">
    <property type="protein sequence ID" value="MBK1853680.1"/>
    <property type="molecule type" value="Genomic_DNA"/>
</dbReference>
<keyword evidence="1" id="KW-0812">Transmembrane</keyword>
<evidence type="ECO:0000313" key="2">
    <source>
        <dbReference type="EMBL" id="MBK1853680.1"/>
    </source>
</evidence>
<organism evidence="2 3">
    <name type="scientific">Oceaniferula flava</name>
    <dbReference type="NCBI Taxonomy" id="2800421"/>
    <lineage>
        <taxon>Bacteria</taxon>
        <taxon>Pseudomonadati</taxon>
        <taxon>Verrucomicrobiota</taxon>
        <taxon>Verrucomicrobiia</taxon>
        <taxon>Verrucomicrobiales</taxon>
        <taxon>Verrucomicrobiaceae</taxon>
        <taxon>Oceaniferula</taxon>
    </lineage>
</organism>
<evidence type="ECO:0000313" key="3">
    <source>
        <dbReference type="Proteomes" id="UP000634206"/>
    </source>
</evidence>
<feature type="transmembrane region" description="Helical" evidence="1">
    <location>
        <begin position="82"/>
        <end position="107"/>
    </location>
</feature>
<dbReference type="RefSeq" id="WP_309488275.1">
    <property type="nucleotide sequence ID" value="NZ_JAENIG010000001.1"/>
</dbReference>
<feature type="transmembrane region" description="Helical" evidence="1">
    <location>
        <begin position="24"/>
        <end position="46"/>
    </location>
</feature>